<keyword evidence="4" id="KW-1185">Reference proteome</keyword>
<dbReference type="EMBL" id="JWJG01000028">
    <property type="protein sequence ID" value="KIF82722.1"/>
    <property type="molecule type" value="Genomic_DNA"/>
</dbReference>
<dbReference type="EMBL" id="JWJG01000002">
    <property type="protein sequence ID" value="KIF84172.1"/>
    <property type="molecule type" value="Genomic_DNA"/>
</dbReference>
<keyword evidence="1" id="KW-1133">Transmembrane helix</keyword>
<evidence type="ECO:0000313" key="4">
    <source>
        <dbReference type="Proteomes" id="UP000031572"/>
    </source>
</evidence>
<feature type="transmembrane region" description="Helical" evidence="1">
    <location>
        <begin position="95"/>
        <end position="112"/>
    </location>
</feature>
<feature type="transmembrane region" description="Helical" evidence="1">
    <location>
        <begin position="236"/>
        <end position="255"/>
    </location>
</feature>
<evidence type="ECO:0000313" key="2">
    <source>
        <dbReference type="EMBL" id="KIF82722.1"/>
    </source>
</evidence>
<organism evidence="3 4">
    <name type="scientific">Noviherbaspirillum autotrophicum</name>
    <dbReference type="NCBI Taxonomy" id="709839"/>
    <lineage>
        <taxon>Bacteria</taxon>
        <taxon>Pseudomonadati</taxon>
        <taxon>Pseudomonadota</taxon>
        <taxon>Betaproteobacteria</taxon>
        <taxon>Burkholderiales</taxon>
        <taxon>Oxalobacteraceae</taxon>
        <taxon>Noviherbaspirillum</taxon>
    </lineage>
</organism>
<feature type="transmembrane region" description="Helical" evidence="1">
    <location>
        <begin position="197"/>
        <end position="230"/>
    </location>
</feature>
<dbReference type="OrthoDB" id="1437044at2"/>
<keyword evidence="1" id="KW-0812">Transmembrane</keyword>
<dbReference type="RefSeq" id="WP_040038473.1">
    <property type="nucleotide sequence ID" value="NZ_JWJG01000002.1"/>
</dbReference>
<reference evidence="3 4" key="1">
    <citation type="submission" date="2014-12" db="EMBL/GenBank/DDBJ databases">
        <title>Denitrispirillum autotrophicum gen. nov., sp. nov., Denitrifying, Facultatively Autotrophic Bacteria Isolated from Rice Paddy Soil.</title>
        <authorList>
            <person name="Ishii S."/>
            <person name="Ashida N."/>
            <person name="Ohno H."/>
            <person name="Otsuka S."/>
            <person name="Yokota A."/>
            <person name="Senoo K."/>
        </authorList>
    </citation>
    <scope>NUCLEOTIDE SEQUENCE [LARGE SCALE GENOMIC DNA]</scope>
    <source>
        <strain evidence="3 4">TSA66</strain>
    </source>
</reference>
<sequence length="411" mass="45999">MLLKLAYFVEITWLLIDAISGYFQNSGINFLGNQTVSSIFRLGTLGLFFLIVLKNARISRITPIIFLLIAVVWSALHAIFGNFEGTQILGDMQFHMKMLMAILMCSVLDVQVKRCALSFSQVNRILAVNAAVLVANVFLGFLGIGFGQYGESIDGQLIGSKGFFYAGNEVSATMVAIFALILFMWQDFFRKNTLTLLLLIAIFFFVAILSLSKTSLIGFVLVVAFALYYYQSVVSKLQIVFLAIIALIASSEYWMPLFDVAIERWQFFFEVASGSAEFLTSGRIDRVGDFAKWLDRSSFFQLLFGAGQLGDGALETFENDLLDLIYISGFFGVLVYLVWIGWLAMSVRQFWMNGNDEGRFSAFMMALFLGISVIAGHVIYSAMLAPFIALITLAPRIRVSFISDAYKYSRK</sequence>
<evidence type="ECO:0000256" key="1">
    <source>
        <dbReference type="SAM" id="Phobius"/>
    </source>
</evidence>
<feature type="transmembrane region" description="Helical" evidence="1">
    <location>
        <begin position="124"/>
        <end position="144"/>
    </location>
</feature>
<dbReference type="Proteomes" id="UP000031572">
    <property type="component" value="Unassembled WGS sequence"/>
</dbReference>
<gene>
    <name evidence="3" type="ORF">TSA66_00130</name>
    <name evidence="2" type="ORF">TSA66_20860</name>
</gene>
<feature type="transmembrane region" description="Helical" evidence="1">
    <location>
        <begin position="365"/>
        <end position="393"/>
    </location>
</feature>
<feature type="transmembrane region" description="Helical" evidence="1">
    <location>
        <begin position="65"/>
        <end position="83"/>
    </location>
</feature>
<protein>
    <recommendedName>
        <fullName evidence="5">O-antigen polymerase</fullName>
    </recommendedName>
</protein>
<feature type="transmembrane region" description="Helical" evidence="1">
    <location>
        <begin position="164"/>
        <end position="185"/>
    </location>
</feature>
<evidence type="ECO:0000313" key="3">
    <source>
        <dbReference type="EMBL" id="KIF84172.1"/>
    </source>
</evidence>
<dbReference type="STRING" id="709839.TSA66_00130"/>
<dbReference type="AlphaFoldDB" id="A0A0C1YU17"/>
<feature type="transmembrane region" description="Helical" evidence="1">
    <location>
        <begin position="35"/>
        <end position="53"/>
    </location>
</feature>
<feature type="transmembrane region" description="Helical" evidence="1">
    <location>
        <begin position="324"/>
        <end position="345"/>
    </location>
</feature>
<evidence type="ECO:0008006" key="5">
    <source>
        <dbReference type="Google" id="ProtNLM"/>
    </source>
</evidence>
<keyword evidence="1" id="KW-0472">Membrane</keyword>
<proteinExistence type="predicted"/>
<accession>A0A0C1YU17</accession>
<comment type="caution">
    <text evidence="3">The sequence shown here is derived from an EMBL/GenBank/DDBJ whole genome shotgun (WGS) entry which is preliminary data.</text>
</comment>
<name>A0A0C1YU17_9BURK</name>